<evidence type="ECO:0000313" key="2">
    <source>
        <dbReference type="Proteomes" id="UP000078200"/>
    </source>
</evidence>
<organism evidence="1 2">
    <name type="scientific">Glossina austeni</name>
    <name type="common">Savannah tsetse fly</name>
    <dbReference type="NCBI Taxonomy" id="7395"/>
    <lineage>
        <taxon>Eukaryota</taxon>
        <taxon>Metazoa</taxon>
        <taxon>Ecdysozoa</taxon>
        <taxon>Arthropoda</taxon>
        <taxon>Hexapoda</taxon>
        <taxon>Insecta</taxon>
        <taxon>Pterygota</taxon>
        <taxon>Neoptera</taxon>
        <taxon>Endopterygota</taxon>
        <taxon>Diptera</taxon>
        <taxon>Brachycera</taxon>
        <taxon>Muscomorpha</taxon>
        <taxon>Hippoboscoidea</taxon>
        <taxon>Glossinidae</taxon>
        <taxon>Glossina</taxon>
    </lineage>
</organism>
<proteinExistence type="predicted"/>
<dbReference type="EnsemblMetazoa" id="GAUT025895-RA">
    <property type="protein sequence ID" value="GAUT025895-PA"/>
    <property type="gene ID" value="GAUT025895"/>
</dbReference>
<sequence>MSRAATASCLTGTVNCCKGDKAEPSIPAAFCTCPTEALAICLDFLPPRALPRLPTEANNGTPEFFSPGSGEAVAVSLDLATRLLPRLPVVINASKADKGRAKFSTGICAIDLVAGLRPLIFPFSTIEDDSCLDFPRDARVRLATYSSSTSDDVANVDKNDNWVKIGSISKSSLSSIAPESFKSASLSLLANFNLAKRLAIIKRAENI</sequence>
<reference evidence="1" key="1">
    <citation type="submission" date="2020-05" db="UniProtKB">
        <authorList>
            <consortium name="EnsemblMetazoa"/>
        </authorList>
    </citation>
    <scope>IDENTIFICATION</scope>
    <source>
        <strain evidence="1">TTRI</strain>
    </source>
</reference>
<dbReference type="Proteomes" id="UP000078200">
    <property type="component" value="Unassembled WGS sequence"/>
</dbReference>
<keyword evidence="2" id="KW-1185">Reference proteome</keyword>
<protein>
    <submittedName>
        <fullName evidence="1">Uncharacterized protein</fullName>
    </submittedName>
</protein>
<dbReference type="VEuPathDB" id="VectorBase:GAUT025895"/>
<accession>A0A1A9V4S0</accession>
<evidence type="ECO:0000313" key="1">
    <source>
        <dbReference type="EnsemblMetazoa" id="GAUT025895-PA"/>
    </source>
</evidence>
<name>A0A1A9V4S0_GLOAU</name>
<dbReference type="AlphaFoldDB" id="A0A1A9V4S0"/>